<dbReference type="EMBL" id="JBBJBU010000001">
    <property type="protein sequence ID" value="KAK7208007.1"/>
    <property type="molecule type" value="Genomic_DNA"/>
</dbReference>
<dbReference type="Proteomes" id="UP001498771">
    <property type="component" value="Unassembled WGS sequence"/>
</dbReference>
<comment type="caution">
    <text evidence="1">The sequence shown here is derived from an EMBL/GenBank/DDBJ whole genome shotgun (WGS) entry which is preliminary data.</text>
</comment>
<dbReference type="PANTHER" id="PTHR11941:SF75">
    <property type="entry name" value="ENOYL-COA HYDRATASE_ISOMERASE FAMILY PROTEIN"/>
    <property type="match status" value="1"/>
</dbReference>
<evidence type="ECO:0000313" key="2">
    <source>
        <dbReference type="Proteomes" id="UP001498771"/>
    </source>
</evidence>
<dbReference type="GeneID" id="90037221"/>
<evidence type="ECO:0000313" key="1">
    <source>
        <dbReference type="EMBL" id="KAK7208007.1"/>
    </source>
</evidence>
<sequence length="270" mass="30541">MVLSLPAEFQIYDDPAKGSITVSKADSGQYYLLTFGAPPDNRLTPEICLAFLYVLDVIEDQLLPEQKLPLVTTSKIAKFYSNGLDLERAMTTPGFWDERINPLFKRLLEYPTPLVAMINGHAFAGGFMFALCHDYRIMNPDKGFLCANELEFGSPLPPPMSAIFREKTAVTTYQKIAIEATRFNADMALEHNLIHAKGHLSDVDAFIKANKLTKFAQSPSYGLLKAQMWRDIVKYCDEPHEQGQQAIRDNISVEEKRKKVRADEYKKAKL</sequence>
<dbReference type="Pfam" id="PF00378">
    <property type="entry name" value="ECH_1"/>
    <property type="match status" value="1"/>
</dbReference>
<dbReference type="RefSeq" id="XP_064771040.1">
    <property type="nucleotide sequence ID" value="XM_064911709.1"/>
</dbReference>
<name>A0ABR1FE16_9ASCO</name>
<keyword evidence="2" id="KW-1185">Reference proteome</keyword>
<dbReference type="Gene3D" id="3.90.226.10">
    <property type="entry name" value="2-enoyl-CoA Hydratase, Chain A, domain 1"/>
    <property type="match status" value="1"/>
</dbReference>
<accession>A0ABR1FE16</accession>
<gene>
    <name evidence="1" type="ORF">BZA70DRAFT_272714</name>
</gene>
<dbReference type="PANTHER" id="PTHR11941">
    <property type="entry name" value="ENOYL-COA HYDRATASE-RELATED"/>
    <property type="match status" value="1"/>
</dbReference>
<dbReference type="InterPro" id="IPR029045">
    <property type="entry name" value="ClpP/crotonase-like_dom_sf"/>
</dbReference>
<dbReference type="InterPro" id="IPR001753">
    <property type="entry name" value="Enoyl-CoA_hydra/iso"/>
</dbReference>
<organism evidence="1 2">
    <name type="scientific">Myxozyma melibiosi</name>
    <dbReference type="NCBI Taxonomy" id="54550"/>
    <lineage>
        <taxon>Eukaryota</taxon>
        <taxon>Fungi</taxon>
        <taxon>Dikarya</taxon>
        <taxon>Ascomycota</taxon>
        <taxon>Saccharomycotina</taxon>
        <taxon>Lipomycetes</taxon>
        <taxon>Lipomycetales</taxon>
        <taxon>Lipomycetaceae</taxon>
        <taxon>Myxozyma</taxon>
    </lineage>
</organism>
<dbReference type="CDD" id="cd06558">
    <property type="entry name" value="crotonase-like"/>
    <property type="match status" value="1"/>
</dbReference>
<dbReference type="SUPFAM" id="SSF52096">
    <property type="entry name" value="ClpP/crotonase"/>
    <property type="match status" value="1"/>
</dbReference>
<proteinExistence type="predicted"/>
<protein>
    <submittedName>
        <fullName evidence="1">ClpP/crotonase-like domain-containing protein</fullName>
    </submittedName>
</protein>
<reference evidence="1 2" key="1">
    <citation type="submission" date="2024-03" db="EMBL/GenBank/DDBJ databases">
        <title>Genome-scale model development and genomic sequencing of the oleaginous clade Lipomyces.</title>
        <authorList>
            <consortium name="Lawrence Berkeley National Laboratory"/>
            <person name="Czajka J.J."/>
            <person name="Han Y."/>
            <person name="Kim J."/>
            <person name="Mondo S.J."/>
            <person name="Hofstad B.A."/>
            <person name="Robles A."/>
            <person name="Haridas S."/>
            <person name="Riley R."/>
            <person name="LaButti K."/>
            <person name="Pangilinan J."/>
            <person name="Andreopoulos W."/>
            <person name="Lipzen A."/>
            <person name="Yan J."/>
            <person name="Wang M."/>
            <person name="Ng V."/>
            <person name="Grigoriev I.V."/>
            <person name="Spatafora J.W."/>
            <person name="Magnuson J.K."/>
            <person name="Baker S.E."/>
            <person name="Pomraning K.R."/>
        </authorList>
    </citation>
    <scope>NUCLEOTIDE SEQUENCE [LARGE SCALE GENOMIC DNA]</scope>
    <source>
        <strain evidence="1 2">Phaff 52-87</strain>
    </source>
</reference>